<evidence type="ECO:0000256" key="2">
    <source>
        <dbReference type="ARBA" id="ARBA00007613"/>
    </source>
</evidence>
<evidence type="ECO:0000256" key="8">
    <source>
        <dbReference type="SAM" id="Coils"/>
    </source>
</evidence>
<dbReference type="Gene3D" id="1.20.1600.10">
    <property type="entry name" value="Outer membrane efflux proteins (OEP)"/>
    <property type="match status" value="2"/>
</dbReference>
<dbReference type="GO" id="GO:0009279">
    <property type="term" value="C:cell outer membrane"/>
    <property type="evidence" value="ECO:0007669"/>
    <property type="project" value="UniProtKB-SubCell"/>
</dbReference>
<keyword evidence="3" id="KW-0813">Transport</keyword>
<comment type="subcellular location">
    <subcellularLocation>
        <location evidence="1">Cell outer membrane</location>
    </subcellularLocation>
</comment>
<keyword evidence="6" id="KW-0472">Membrane</keyword>
<dbReference type="EMBL" id="BFAV01000179">
    <property type="protein sequence ID" value="GBF35616.1"/>
    <property type="molecule type" value="Genomic_DNA"/>
</dbReference>
<comment type="similarity">
    <text evidence="2">Belongs to the outer membrane factor (OMF) (TC 1.B.17) family.</text>
</comment>
<feature type="signal peptide" evidence="9">
    <location>
        <begin position="1"/>
        <end position="25"/>
    </location>
</feature>
<dbReference type="Proteomes" id="UP000239549">
    <property type="component" value="Unassembled WGS sequence"/>
</dbReference>
<reference evidence="11" key="1">
    <citation type="submission" date="2018-02" db="EMBL/GenBank/DDBJ databases">
        <title>Genome sequence of Desulfocucumis palustris strain NAW-5.</title>
        <authorList>
            <person name="Watanabe M."/>
            <person name="Kojima H."/>
            <person name="Fukui M."/>
        </authorList>
    </citation>
    <scope>NUCLEOTIDE SEQUENCE [LARGE SCALE GENOMIC DNA]</scope>
    <source>
        <strain evidence="11">NAW-5</strain>
    </source>
</reference>
<organism evidence="10 11">
    <name type="scientific">Desulfocucumis palustris</name>
    <dbReference type="NCBI Taxonomy" id="1898651"/>
    <lineage>
        <taxon>Bacteria</taxon>
        <taxon>Bacillati</taxon>
        <taxon>Bacillota</taxon>
        <taxon>Clostridia</taxon>
        <taxon>Eubacteriales</taxon>
        <taxon>Desulfocucumaceae</taxon>
        <taxon>Desulfocucumis</taxon>
    </lineage>
</organism>
<protein>
    <recommendedName>
        <fullName evidence="12">Outer membrane efflux protein</fullName>
    </recommendedName>
</protein>
<dbReference type="GO" id="GO:1990281">
    <property type="term" value="C:efflux pump complex"/>
    <property type="evidence" value="ECO:0007669"/>
    <property type="project" value="TreeGrafter"/>
</dbReference>
<gene>
    <name evidence="10" type="ORF">DCCM_4745</name>
</gene>
<dbReference type="SUPFAM" id="SSF56954">
    <property type="entry name" value="Outer membrane efflux proteins (OEP)"/>
    <property type="match status" value="1"/>
</dbReference>
<evidence type="ECO:0000256" key="7">
    <source>
        <dbReference type="ARBA" id="ARBA00023237"/>
    </source>
</evidence>
<dbReference type="Pfam" id="PF02321">
    <property type="entry name" value="OEP"/>
    <property type="match status" value="1"/>
</dbReference>
<dbReference type="GO" id="GO:0015288">
    <property type="term" value="F:porin activity"/>
    <property type="evidence" value="ECO:0007669"/>
    <property type="project" value="TreeGrafter"/>
</dbReference>
<dbReference type="AlphaFoldDB" id="A0A2L2XMQ0"/>
<keyword evidence="7" id="KW-0998">Cell outer membrane</keyword>
<feature type="coiled-coil region" evidence="8">
    <location>
        <begin position="286"/>
        <end position="313"/>
    </location>
</feature>
<evidence type="ECO:0000256" key="6">
    <source>
        <dbReference type="ARBA" id="ARBA00023136"/>
    </source>
</evidence>
<proteinExistence type="inferred from homology"/>
<dbReference type="RefSeq" id="WP_104373672.1">
    <property type="nucleotide sequence ID" value="NZ_BFAV01000179.1"/>
</dbReference>
<dbReference type="GO" id="GO:0015562">
    <property type="term" value="F:efflux transmembrane transporter activity"/>
    <property type="evidence" value="ECO:0007669"/>
    <property type="project" value="InterPro"/>
</dbReference>
<keyword evidence="9" id="KW-0732">Signal</keyword>
<keyword evidence="8" id="KW-0175">Coiled coil</keyword>
<feature type="chain" id="PRO_5014966886" description="Outer membrane efflux protein" evidence="9">
    <location>
        <begin position="26"/>
        <end position="364"/>
    </location>
</feature>
<evidence type="ECO:0000256" key="3">
    <source>
        <dbReference type="ARBA" id="ARBA00022448"/>
    </source>
</evidence>
<dbReference type="InterPro" id="IPR003423">
    <property type="entry name" value="OMP_efflux"/>
</dbReference>
<evidence type="ECO:0000256" key="9">
    <source>
        <dbReference type="SAM" id="SignalP"/>
    </source>
</evidence>
<accession>A0A2L2XMQ0</accession>
<evidence type="ECO:0008006" key="12">
    <source>
        <dbReference type="Google" id="ProtNLM"/>
    </source>
</evidence>
<evidence type="ECO:0000256" key="1">
    <source>
        <dbReference type="ARBA" id="ARBA00004442"/>
    </source>
</evidence>
<keyword evidence="11" id="KW-1185">Reference proteome</keyword>
<keyword evidence="5" id="KW-0812">Transmembrane</keyword>
<comment type="caution">
    <text evidence="10">The sequence shown here is derived from an EMBL/GenBank/DDBJ whole genome shotgun (WGS) entry which is preliminary data.</text>
</comment>
<evidence type="ECO:0000313" key="11">
    <source>
        <dbReference type="Proteomes" id="UP000239549"/>
    </source>
</evidence>
<dbReference type="InterPro" id="IPR051906">
    <property type="entry name" value="TolC-like"/>
</dbReference>
<dbReference type="PANTHER" id="PTHR30026:SF20">
    <property type="entry name" value="OUTER MEMBRANE PROTEIN TOLC"/>
    <property type="match status" value="1"/>
</dbReference>
<keyword evidence="4" id="KW-1134">Transmembrane beta strand</keyword>
<sequence length="364" mass="40413">MKQNKLIVLAVALLLLLAAAIPAWAGEEEVETASVQLSLEDAVSKALNNSKYLSSLEKEVDLQDELMDQAMTNVYYTPVDRNYGQAQKSAFMSYYNQDMSLKRAKKNLENEKLQLVVDTRKAYFDVLTGNKSIAAKEKAISVDELKLKQAKAKLAVGMATDSDIKTAEAQLASDKASLEEAKAALDTAYTQLITYTGLEEGTRPVLTSDIEVEFKPIDDVERTARVAADGSYELWSAEEAARLADTMKIFQTYIDVGEYNKDIANLTAESTEENIRLQLRDMCNSINTLLEKRNQLLVQKDQLEESCRVLQLQYDLGMTTKDALESAQASLVGVDASISELSAQYATSMDTLDKYMGKIKIEKD</sequence>
<evidence type="ECO:0000256" key="4">
    <source>
        <dbReference type="ARBA" id="ARBA00022452"/>
    </source>
</evidence>
<evidence type="ECO:0000313" key="10">
    <source>
        <dbReference type="EMBL" id="GBF35616.1"/>
    </source>
</evidence>
<name>A0A2L2XMQ0_9FIRM</name>
<dbReference type="PANTHER" id="PTHR30026">
    <property type="entry name" value="OUTER MEMBRANE PROTEIN TOLC"/>
    <property type="match status" value="1"/>
</dbReference>
<evidence type="ECO:0000256" key="5">
    <source>
        <dbReference type="ARBA" id="ARBA00022692"/>
    </source>
</evidence>